<proteinExistence type="predicted"/>
<sequence length="248" mass="27827">MRQIQLRIQKLALVGLVCCLAVLGIFLGQGVQSSSPNNPASLDPLTSAHMQVRGLTYSTYIEDQLVSRIQTDQFLIKPRQFGAVRVRSVNEAVLVNARFEFQERFTAGTEMEEAAESVDFAQGIEGLTQLRGVGRVTRGKIAGMSLVYRQDLQPVLRVGARQAVLDFARGESRLEEVIIECLSLRQRVHAPIVYWDRDAQRFFIPGDYRLEKEPGIFTPGRGLVVDLNGNLYPLPRFQQKPRSFSGFS</sequence>
<accession>A0ABY5ZRU1</accession>
<dbReference type="Proteomes" id="UP001060414">
    <property type="component" value="Chromosome"/>
</dbReference>
<evidence type="ECO:0000313" key="1">
    <source>
        <dbReference type="EMBL" id="UWZ81401.1"/>
    </source>
</evidence>
<protein>
    <submittedName>
        <fullName evidence="1">Uncharacterized protein</fullName>
    </submittedName>
</protein>
<dbReference type="EMBL" id="CP092109">
    <property type="protein sequence ID" value="UWZ81401.1"/>
    <property type="molecule type" value="Genomic_DNA"/>
</dbReference>
<organism evidence="1 2">
    <name type="scientific">Geoalkalibacter halelectricus</name>
    <dbReference type="NCBI Taxonomy" id="2847045"/>
    <lineage>
        <taxon>Bacteria</taxon>
        <taxon>Pseudomonadati</taxon>
        <taxon>Thermodesulfobacteriota</taxon>
        <taxon>Desulfuromonadia</taxon>
        <taxon>Desulfuromonadales</taxon>
        <taxon>Geoalkalibacteraceae</taxon>
        <taxon>Geoalkalibacter</taxon>
    </lineage>
</organism>
<evidence type="ECO:0000313" key="2">
    <source>
        <dbReference type="Proteomes" id="UP001060414"/>
    </source>
</evidence>
<gene>
    <name evidence="1" type="ORF">L9S41_08400</name>
</gene>
<name>A0ABY5ZRU1_9BACT</name>
<reference evidence="1" key="1">
    <citation type="journal article" date="2022" name="Environ. Microbiol.">
        <title>Geoalkalibacter halelectricus SAP #1 sp. nov. possessing extracellular electron transfer and mineral#reducing capabilities from a haloalkaline environment.</title>
        <authorList>
            <person name="Yadav S."/>
            <person name="Singh R."/>
            <person name="Sundharam S.S."/>
            <person name="Chaudhary S."/>
            <person name="Krishnamurthi S."/>
            <person name="Patil S.A."/>
        </authorList>
    </citation>
    <scope>NUCLEOTIDE SEQUENCE</scope>
    <source>
        <strain evidence="1">SAP-1</strain>
    </source>
</reference>
<dbReference type="RefSeq" id="WP_260749776.1">
    <property type="nucleotide sequence ID" value="NZ_CP092109.1"/>
</dbReference>
<keyword evidence="2" id="KW-1185">Reference proteome</keyword>